<dbReference type="InterPro" id="IPR039647">
    <property type="entry name" value="EF_hand_pair_protein_CML-like"/>
</dbReference>
<dbReference type="EMBL" id="JBJUIK010000005">
    <property type="protein sequence ID" value="KAL3526969.1"/>
    <property type="molecule type" value="Genomic_DNA"/>
</dbReference>
<dbReference type="FunFam" id="1.10.238.10:FF:000336">
    <property type="entry name" value="HLH domain-containing protein"/>
    <property type="match status" value="1"/>
</dbReference>
<feature type="domain" description="EF-hand" evidence="6">
    <location>
        <begin position="57"/>
        <end position="92"/>
    </location>
</feature>
<keyword evidence="8" id="KW-1185">Reference proteome</keyword>
<evidence type="ECO:0000259" key="6">
    <source>
        <dbReference type="PROSITE" id="PS50222"/>
    </source>
</evidence>
<reference evidence="7 8" key="1">
    <citation type="submission" date="2024-11" db="EMBL/GenBank/DDBJ databases">
        <title>A near-complete genome assembly of Cinchona calisaya.</title>
        <authorList>
            <person name="Lian D.C."/>
            <person name="Zhao X.W."/>
            <person name="Wei L."/>
        </authorList>
    </citation>
    <scope>NUCLEOTIDE SEQUENCE [LARGE SCALE GENOMIC DNA]</scope>
    <source>
        <tissue evidence="7">Nenye</tissue>
    </source>
</reference>
<evidence type="ECO:0000313" key="7">
    <source>
        <dbReference type="EMBL" id="KAL3526969.1"/>
    </source>
</evidence>
<dbReference type="CDD" id="cd15898">
    <property type="entry name" value="EFh_PI-PLC"/>
    <property type="match status" value="1"/>
</dbReference>
<dbReference type="SMART" id="SM00054">
    <property type="entry name" value="EFh"/>
    <property type="match status" value="4"/>
</dbReference>
<comment type="function">
    <text evidence="1">Potential calcium sensor.</text>
</comment>
<feature type="region of interest" description="Disordered" evidence="5">
    <location>
        <begin position="1"/>
        <end position="20"/>
    </location>
</feature>
<comment type="caution">
    <text evidence="7">The sequence shown here is derived from an EMBL/GenBank/DDBJ whole genome shotgun (WGS) entry which is preliminary data.</text>
</comment>
<feature type="domain" description="EF-hand" evidence="6">
    <location>
        <begin position="21"/>
        <end position="56"/>
    </location>
</feature>
<dbReference type="GO" id="GO:0046872">
    <property type="term" value="F:metal ion binding"/>
    <property type="evidence" value="ECO:0007669"/>
    <property type="project" value="UniProtKB-KW"/>
</dbReference>
<dbReference type="Pfam" id="PF13499">
    <property type="entry name" value="EF-hand_7"/>
    <property type="match status" value="2"/>
</dbReference>
<evidence type="ECO:0000256" key="3">
    <source>
        <dbReference type="ARBA" id="ARBA00022737"/>
    </source>
</evidence>
<proteinExistence type="predicted"/>
<feature type="domain" description="EF-hand" evidence="6">
    <location>
        <begin position="133"/>
        <end position="166"/>
    </location>
</feature>
<keyword evidence="2" id="KW-0479">Metal-binding</keyword>
<dbReference type="InterPro" id="IPR018247">
    <property type="entry name" value="EF_Hand_1_Ca_BS"/>
</dbReference>
<evidence type="ECO:0000256" key="5">
    <source>
        <dbReference type="SAM" id="MobiDB-lite"/>
    </source>
</evidence>
<evidence type="ECO:0000256" key="4">
    <source>
        <dbReference type="ARBA" id="ARBA00022837"/>
    </source>
</evidence>
<dbReference type="InterPro" id="IPR002048">
    <property type="entry name" value="EF_hand_dom"/>
</dbReference>
<keyword evidence="3" id="KW-0677">Repeat</keyword>
<organism evidence="7 8">
    <name type="scientific">Cinchona calisaya</name>
    <dbReference type="NCBI Taxonomy" id="153742"/>
    <lineage>
        <taxon>Eukaryota</taxon>
        <taxon>Viridiplantae</taxon>
        <taxon>Streptophyta</taxon>
        <taxon>Embryophyta</taxon>
        <taxon>Tracheophyta</taxon>
        <taxon>Spermatophyta</taxon>
        <taxon>Magnoliopsida</taxon>
        <taxon>eudicotyledons</taxon>
        <taxon>Gunneridae</taxon>
        <taxon>Pentapetalae</taxon>
        <taxon>asterids</taxon>
        <taxon>lamiids</taxon>
        <taxon>Gentianales</taxon>
        <taxon>Rubiaceae</taxon>
        <taxon>Cinchonoideae</taxon>
        <taxon>Cinchoneae</taxon>
        <taxon>Cinchona</taxon>
    </lineage>
</organism>
<evidence type="ECO:0000256" key="1">
    <source>
        <dbReference type="ARBA" id="ARBA00003291"/>
    </source>
</evidence>
<gene>
    <name evidence="7" type="ORF">ACH5RR_011625</name>
</gene>
<dbReference type="AlphaFoldDB" id="A0ABD3A6W3"/>
<dbReference type="InterPro" id="IPR011992">
    <property type="entry name" value="EF-hand-dom_pair"/>
</dbReference>
<name>A0ABD3A6W3_9GENT</name>
<dbReference type="Gene3D" id="1.10.238.10">
    <property type="entry name" value="EF-hand"/>
    <property type="match status" value="2"/>
</dbReference>
<evidence type="ECO:0000313" key="8">
    <source>
        <dbReference type="Proteomes" id="UP001630127"/>
    </source>
</evidence>
<protein>
    <recommendedName>
        <fullName evidence="6">EF-hand domain-containing protein</fullName>
    </recommendedName>
</protein>
<keyword evidence="4" id="KW-0106">Calcium</keyword>
<dbReference type="PROSITE" id="PS50222">
    <property type="entry name" value="EF_HAND_2"/>
    <property type="match status" value="4"/>
</dbReference>
<accession>A0ABD3A6W3</accession>
<sequence length="166" mass="18145">MAEAAKKSSASNGTVVKTGKNQMEQVKQMFNKFDANGDGKISLSDLGNILNALGWKTSPEEVEQLMKEIDTDGDGFIDLNEFEAFFFSGANQAGDGSNNKELREAFNLYDKDKNGKISANELHSVLKSLGDKCSLSDCRKMIRSVDVDGDGHVNFEEFKRMMGGGT</sequence>
<dbReference type="CDD" id="cd00051">
    <property type="entry name" value="EFh"/>
    <property type="match status" value="1"/>
</dbReference>
<feature type="domain" description="EF-hand" evidence="6">
    <location>
        <begin position="97"/>
        <end position="132"/>
    </location>
</feature>
<evidence type="ECO:0000256" key="2">
    <source>
        <dbReference type="ARBA" id="ARBA00022723"/>
    </source>
</evidence>
<dbReference type="PROSITE" id="PS00018">
    <property type="entry name" value="EF_HAND_1"/>
    <property type="match status" value="4"/>
</dbReference>
<dbReference type="Proteomes" id="UP001630127">
    <property type="component" value="Unassembled WGS sequence"/>
</dbReference>
<dbReference type="FunFam" id="1.10.238.10:FF:000089">
    <property type="entry name" value="calmodulin-like protein 3"/>
    <property type="match status" value="1"/>
</dbReference>
<dbReference type="SUPFAM" id="SSF47473">
    <property type="entry name" value="EF-hand"/>
    <property type="match status" value="1"/>
</dbReference>
<dbReference type="GO" id="GO:0005737">
    <property type="term" value="C:cytoplasm"/>
    <property type="evidence" value="ECO:0007669"/>
    <property type="project" value="UniProtKB-ARBA"/>
</dbReference>
<dbReference type="PANTHER" id="PTHR10891">
    <property type="entry name" value="EF-HAND CALCIUM-BINDING DOMAIN CONTAINING PROTEIN"/>
    <property type="match status" value="1"/>
</dbReference>
<feature type="compositionally biased region" description="Polar residues" evidence="5">
    <location>
        <begin position="8"/>
        <end position="20"/>
    </location>
</feature>